<dbReference type="InterPro" id="IPR052728">
    <property type="entry name" value="O2_lipid_transport_reg"/>
</dbReference>
<evidence type="ECO:0000313" key="4">
    <source>
        <dbReference type="EMBL" id="CAH2041962.1"/>
    </source>
</evidence>
<organism evidence="4 5">
    <name type="scientific">Iphiclides podalirius</name>
    <name type="common">scarce swallowtail</name>
    <dbReference type="NCBI Taxonomy" id="110791"/>
    <lineage>
        <taxon>Eukaryota</taxon>
        <taxon>Metazoa</taxon>
        <taxon>Ecdysozoa</taxon>
        <taxon>Arthropoda</taxon>
        <taxon>Hexapoda</taxon>
        <taxon>Insecta</taxon>
        <taxon>Pterygota</taxon>
        <taxon>Neoptera</taxon>
        <taxon>Endopterygota</taxon>
        <taxon>Lepidoptera</taxon>
        <taxon>Glossata</taxon>
        <taxon>Ditrysia</taxon>
        <taxon>Papilionoidea</taxon>
        <taxon>Papilionidae</taxon>
        <taxon>Papilioninae</taxon>
        <taxon>Iphiclides</taxon>
    </lineage>
</organism>
<dbReference type="PANTHER" id="PTHR11161:SF22">
    <property type="entry name" value="ACYLTRANSFERASE 3 DOMAIN-CONTAINING PROTEIN-RELATED"/>
    <property type="match status" value="1"/>
</dbReference>
<dbReference type="Proteomes" id="UP000837857">
    <property type="component" value="Chromosome 14"/>
</dbReference>
<keyword evidence="5" id="KW-1185">Reference proteome</keyword>
<protein>
    <recommendedName>
        <fullName evidence="3">Acyltransferase 3 domain-containing protein</fullName>
    </recommendedName>
</protein>
<keyword evidence="2" id="KW-0732">Signal</keyword>
<dbReference type="Pfam" id="PF01757">
    <property type="entry name" value="Acyl_transf_3"/>
    <property type="match status" value="1"/>
</dbReference>
<accession>A0ABN8HZV2</accession>
<feature type="transmembrane region" description="Helical" evidence="1">
    <location>
        <begin position="576"/>
        <end position="600"/>
    </location>
</feature>
<gene>
    <name evidence="4" type="ORF">IPOD504_LOCUS3492</name>
</gene>
<evidence type="ECO:0000313" key="5">
    <source>
        <dbReference type="Proteomes" id="UP000837857"/>
    </source>
</evidence>
<name>A0ABN8HZV2_9NEOP</name>
<evidence type="ECO:0000256" key="2">
    <source>
        <dbReference type="SAM" id="SignalP"/>
    </source>
</evidence>
<feature type="transmembrane region" description="Helical" evidence="1">
    <location>
        <begin position="358"/>
        <end position="379"/>
    </location>
</feature>
<dbReference type="PANTHER" id="PTHR11161">
    <property type="entry name" value="O-ACYLTRANSFERASE"/>
    <property type="match status" value="1"/>
</dbReference>
<evidence type="ECO:0000259" key="3">
    <source>
        <dbReference type="Pfam" id="PF01757"/>
    </source>
</evidence>
<feature type="transmembrane region" description="Helical" evidence="1">
    <location>
        <begin position="294"/>
        <end position="315"/>
    </location>
</feature>
<feature type="transmembrane region" description="Helical" evidence="1">
    <location>
        <begin position="388"/>
        <end position="406"/>
    </location>
</feature>
<feature type="signal peptide" evidence="2">
    <location>
        <begin position="1"/>
        <end position="16"/>
    </location>
</feature>
<sequence length="622" mass="71031">MLVTVLTLLLIGGCNGVVYSINSSEYRRMPPMYQLDDFDGCMLDAGGTYCVIDLDLFTTEPSTLMQLIDEYSADTKKHFNHTLIHRAVCVTQTCAHINSTWGLSTTLEVCLNESIWREYSLQARLNRVHYCKSKDEQLDLDTSDFIMIIVYLILIALNVIGSLYDVLFCQPNCKSGNAYVLAFSLRRNWAKLVASSGAGPEPRMERLKSFHGLRAMTMVCVIFSHAVLVMGNGYIENPLYVEKAFEDPIKQILFNGSLVTHTFFVMSSFLLAYNFETNAEKHKVSWWHFPKGVLLRWIRLTPSYALVLATIATLMRHMGSGPTWDLVVTAESNACRQYWWAHLLYVHNYLYEDKCMMATWYLAADTQLFCFGLLLCLVFRSSRARKRALAATFLLSLAITSATTYFENLDAIVIQSPESARTVYDDNDTFHRMYVLGHTNLSTYTLGLAGGFLVYRWQSQGKDLEEYKKYRWIVWLLFPLGVLLILSGAIFYIEDWSVPRAIEIIYATFYKPLFQLFIVAFILSCIFKLESVYRPIVEWRGFTWSGRLTYGAYLLHVMFLRGFAGSQRQSTYISDYNVLVLLAATVMMSFLTAAPLWLFVEAPVAGITKAALTRAPERFNGQ</sequence>
<feature type="transmembrane region" description="Helical" evidence="1">
    <location>
        <begin position="213"/>
        <end position="232"/>
    </location>
</feature>
<feature type="transmembrane region" description="Helical" evidence="1">
    <location>
        <begin position="441"/>
        <end position="458"/>
    </location>
</feature>
<proteinExistence type="predicted"/>
<keyword evidence="1" id="KW-0812">Transmembrane</keyword>
<evidence type="ECO:0000256" key="1">
    <source>
        <dbReference type="SAM" id="Phobius"/>
    </source>
</evidence>
<dbReference type="EMBL" id="OW152826">
    <property type="protein sequence ID" value="CAH2041962.1"/>
    <property type="molecule type" value="Genomic_DNA"/>
</dbReference>
<keyword evidence="1" id="KW-0472">Membrane</keyword>
<dbReference type="InterPro" id="IPR002656">
    <property type="entry name" value="Acyl_transf_3_dom"/>
</dbReference>
<keyword evidence="1" id="KW-1133">Transmembrane helix</keyword>
<feature type="non-terminal residue" evidence="4">
    <location>
        <position position="622"/>
    </location>
</feature>
<reference evidence="4" key="1">
    <citation type="submission" date="2022-03" db="EMBL/GenBank/DDBJ databases">
        <authorList>
            <person name="Martin H S."/>
        </authorList>
    </citation>
    <scope>NUCLEOTIDE SEQUENCE</scope>
</reference>
<feature type="domain" description="Acyltransferase 3" evidence="3">
    <location>
        <begin position="209"/>
        <end position="589"/>
    </location>
</feature>
<feature type="chain" id="PRO_5045475936" description="Acyltransferase 3 domain-containing protein" evidence="2">
    <location>
        <begin position="17"/>
        <end position="622"/>
    </location>
</feature>
<feature type="transmembrane region" description="Helical" evidence="1">
    <location>
        <begin position="470"/>
        <end position="492"/>
    </location>
</feature>
<feature type="transmembrane region" description="Helical" evidence="1">
    <location>
        <begin position="504"/>
        <end position="527"/>
    </location>
</feature>
<feature type="transmembrane region" description="Helical" evidence="1">
    <location>
        <begin position="145"/>
        <end position="167"/>
    </location>
</feature>
<feature type="transmembrane region" description="Helical" evidence="1">
    <location>
        <begin position="252"/>
        <end position="273"/>
    </location>
</feature>